<comment type="caution">
    <text evidence="1">The sequence shown here is derived from an EMBL/GenBank/DDBJ whole genome shotgun (WGS) entry which is preliminary data.</text>
</comment>
<organism evidence="1 2">
    <name type="scientific">Mesorhizobium hungaricum</name>
    <dbReference type="NCBI Taxonomy" id="1566387"/>
    <lineage>
        <taxon>Bacteria</taxon>
        <taxon>Pseudomonadati</taxon>
        <taxon>Pseudomonadota</taxon>
        <taxon>Alphaproteobacteria</taxon>
        <taxon>Hyphomicrobiales</taxon>
        <taxon>Phyllobacteriaceae</taxon>
        <taxon>Mesorhizobium</taxon>
    </lineage>
</organism>
<evidence type="ECO:0000313" key="1">
    <source>
        <dbReference type="EMBL" id="OCX13224.1"/>
    </source>
</evidence>
<dbReference type="STRING" id="1566387.QV13_27275"/>
<accession>A0A1C2DEN1</accession>
<sequence length="95" mass="10567">MLAAIAVLSACQISLAGDKPDIKAGMDQCMKSYAVFPLSAKEEFRTFMGVSKERAPAVFCQRLVKAMASGRITYSDINRLQENRHSEVWKVIKGR</sequence>
<evidence type="ECO:0000313" key="2">
    <source>
        <dbReference type="Proteomes" id="UP000094412"/>
    </source>
</evidence>
<reference evidence="1 2" key="1">
    <citation type="submission" date="2016-08" db="EMBL/GenBank/DDBJ databases">
        <title>Whole genome sequence of Mesorhizobium sp. strain UASWS1009 isolated from industrial sewage.</title>
        <authorList>
            <person name="Crovadore J."/>
            <person name="Calmin G."/>
            <person name="Chablais R."/>
            <person name="Cochard B."/>
            <person name="Lefort F."/>
        </authorList>
    </citation>
    <scope>NUCLEOTIDE SEQUENCE [LARGE SCALE GENOMIC DNA]</scope>
    <source>
        <strain evidence="1 2">UASWS1009</strain>
    </source>
</reference>
<keyword evidence="2" id="KW-1185">Reference proteome</keyword>
<protein>
    <submittedName>
        <fullName evidence="1">Uncharacterized protein</fullName>
    </submittedName>
</protein>
<proteinExistence type="predicted"/>
<gene>
    <name evidence="1" type="ORF">QV13_27275</name>
</gene>
<dbReference type="Proteomes" id="UP000094412">
    <property type="component" value="Unassembled WGS sequence"/>
</dbReference>
<name>A0A1C2DEN1_9HYPH</name>
<dbReference type="EMBL" id="MDEO01000036">
    <property type="protein sequence ID" value="OCX13224.1"/>
    <property type="molecule type" value="Genomic_DNA"/>
</dbReference>
<dbReference type="AlphaFoldDB" id="A0A1C2DEN1"/>